<comment type="catalytic activity">
    <reaction evidence="1">
        <text>citrate = oxaloacetate + acetate</text>
        <dbReference type="Rhea" id="RHEA:10760"/>
        <dbReference type="ChEBI" id="CHEBI:16452"/>
        <dbReference type="ChEBI" id="CHEBI:16947"/>
        <dbReference type="ChEBI" id="CHEBI:30089"/>
        <dbReference type="EC" id="4.1.3.6"/>
    </reaction>
</comment>
<dbReference type="STRING" id="1267768.BV394_10380"/>
<dbReference type="PIRSF" id="PIRSF009451">
    <property type="entry name" value="Citrt_lyas_alpha"/>
    <property type="match status" value="1"/>
</dbReference>
<dbReference type="Gene3D" id="3.40.1080.10">
    <property type="entry name" value="Glutaconate Coenzyme A-transferase"/>
    <property type="match status" value="2"/>
</dbReference>
<keyword evidence="1" id="KW-0963">Cytoplasm</keyword>
<name>A0A1U7DJK7_9RHOB</name>
<dbReference type="EC" id="4.1.3.6" evidence="1"/>
<protein>
    <recommendedName>
        <fullName evidence="1">Citrate lyase alpha chain</fullName>
        <shortName evidence="1">Citrase alpha chain</shortName>
        <ecNumber evidence="1">2.8.3.10</ecNumber>
        <ecNumber evidence="1">4.1.3.6</ecNumber>
    </recommendedName>
    <alternativeName>
        <fullName evidence="1">Citrate (pro-3S)-lyase alpha chain</fullName>
    </alternativeName>
    <alternativeName>
        <fullName evidence="1">Citrate CoA-transferase subunit</fullName>
    </alternativeName>
</protein>
<proteinExistence type="predicted"/>
<dbReference type="EC" id="2.8.3.10" evidence="1"/>
<dbReference type="GO" id="GO:0009346">
    <property type="term" value="C:ATP-independent citrate lyase complex"/>
    <property type="evidence" value="ECO:0007669"/>
    <property type="project" value="UniProtKB-UniRule"/>
</dbReference>
<dbReference type="PANTHER" id="PTHR40596">
    <property type="entry name" value="CITRATE LYASE ALPHA CHAIN"/>
    <property type="match status" value="1"/>
</dbReference>
<dbReference type="InterPro" id="IPR037171">
    <property type="entry name" value="NagB/RpiA_transferase-like"/>
</dbReference>
<keyword evidence="1 2" id="KW-0456">Lyase</keyword>
<keyword evidence="3" id="KW-1185">Reference proteome</keyword>
<dbReference type="GO" id="GO:0008815">
    <property type="term" value="F:citrate (pro-3S)-lyase activity"/>
    <property type="evidence" value="ECO:0007669"/>
    <property type="project" value="UniProtKB-UniRule"/>
</dbReference>
<sequence>MIGTGMEIPGYEPPAAARVPQPRLAPRAGRRGAALWRTDELEKALERAGLRDGMTVSFHHHLRNGDWVMNMVLGAAARMGIRDLHLAASSIFPVQAPLVPLVEDGTITRLTTNYLTGPLAEAVRQGRLAHPAVLQTHGGRARAIEDGSLPIDIAFIAAPGADAEGNLSGVHGPSSFGPMGYPAVDATQARQVVALTDSPFEGVFPRADIPGHLVDGIVTLPRLGDAARIVSGTTSPTTDPAALHLAQVAARAIAAAGLLRDGFSFQTGAGGISLAVAGELRRMMHEGGITGSFASGGITAHLVGMLEDGLLRELRDVQCFDLEAVASYACNVAHRGMSASDYASPARPDAAVNALDAMILGAAEIDLEFNVNVTTAGDGRIIGGSGGHADAAAGAKLTLVTTRLCAGDNPKIVARVGHVTTPGHTIDAVVTEAGIAVNPRRPELARAFRAAGLTVEPIEALARLAAETSGRAPAPPASGDPGPVVAVSEYRDGTLSDVIRRAG</sequence>
<gene>
    <name evidence="2" type="ORF">BV394_10380</name>
</gene>
<dbReference type="EMBL" id="CP019124">
    <property type="protein sequence ID" value="APX90073.1"/>
    <property type="molecule type" value="Genomic_DNA"/>
</dbReference>
<accession>A0A1U7DJK7</accession>
<dbReference type="Pfam" id="PF04223">
    <property type="entry name" value="CitF"/>
    <property type="match status" value="1"/>
</dbReference>
<dbReference type="GO" id="GO:0006084">
    <property type="term" value="P:acetyl-CoA metabolic process"/>
    <property type="evidence" value="ECO:0007669"/>
    <property type="project" value="UniProtKB-UniRule"/>
</dbReference>
<dbReference type="GO" id="GO:0005737">
    <property type="term" value="C:cytoplasm"/>
    <property type="evidence" value="ECO:0007669"/>
    <property type="project" value="UniProtKB-SubCell"/>
</dbReference>
<dbReference type="SUPFAM" id="SSF100950">
    <property type="entry name" value="NagB/RpiA/CoA transferase-like"/>
    <property type="match status" value="2"/>
</dbReference>
<evidence type="ECO:0000256" key="1">
    <source>
        <dbReference type="PIRNR" id="PIRNR009451"/>
    </source>
</evidence>
<keyword evidence="1" id="KW-0808">Transferase</keyword>
<comment type="catalytic activity">
    <reaction evidence="1">
        <text>citrate + acetyl-CoA = (3S)-citryl-CoA + acetate</text>
        <dbReference type="Rhea" id="RHEA:19405"/>
        <dbReference type="ChEBI" id="CHEBI:16947"/>
        <dbReference type="ChEBI" id="CHEBI:30089"/>
        <dbReference type="ChEBI" id="CHEBI:57288"/>
        <dbReference type="ChEBI" id="CHEBI:57321"/>
        <dbReference type="EC" id="2.8.3.10"/>
    </reaction>
</comment>
<comment type="subcellular location">
    <subcellularLocation>
        <location evidence="1">Cytoplasm</location>
    </subcellularLocation>
</comment>
<dbReference type="AlphaFoldDB" id="A0A1U7DJK7"/>
<dbReference type="Proteomes" id="UP000187266">
    <property type="component" value="Chromosome"/>
</dbReference>
<organism evidence="2 3">
    <name type="scientific">Brevirhabdus pacifica</name>
    <dbReference type="NCBI Taxonomy" id="1267768"/>
    <lineage>
        <taxon>Bacteria</taxon>
        <taxon>Pseudomonadati</taxon>
        <taxon>Pseudomonadota</taxon>
        <taxon>Alphaproteobacteria</taxon>
        <taxon>Rhodobacterales</taxon>
        <taxon>Paracoccaceae</taxon>
        <taxon>Brevirhabdus</taxon>
    </lineage>
</organism>
<reference evidence="2 3" key="1">
    <citation type="submission" date="2017-01" db="EMBL/GenBank/DDBJ databases">
        <title>Genomic analysis of Xuhuaishuia manganoxidans DY6-4.</title>
        <authorList>
            <person name="Wang X."/>
        </authorList>
    </citation>
    <scope>NUCLEOTIDE SEQUENCE [LARGE SCALE GENOMIC DNA]</scope>
    <source>
        <strain evidence="2 3">DY6-4</strain>
    </source>
</reference>
<dbReference type="GO" id="GO:0008814">
    <property type="term" value="F:citrate CoA-transferase activity"/>
    <property type="evidence" value="ECO:0007669"/>
    <property type="project" value="UniProtKB-UniRule"/>
</dbReference>
<evidence type="ECO:0000313" key="2">
    <source>
        <dbReference type="EMBL" id="APX90073.1"/>
    </source>
</evidence>
<evidence type="ECO:0000313" key="3">
    <source>
        <dbReference type="Proteomes" id="UP000187266"/>
    </source>
</evidence>
<accession>A0A2M9DAE3</accession>
<dbReference type="PANTHER" id="PTHR40596:SF1">
    <property type="entry name" value="CITRATE LYASE ALPHA CHAIN"/>
    <property type="match status" value="1"/>
</dbReference>
<dbReference type="RefSeq" id="WP_076980094.1">
    <property type="nucleotide sequence ID" value="NZ_CP019124.1"/>
</dbReference>
<dbReference type="InterPro" id="IPR006472">
    <property type="entry name" value="Citrate_lyase_asu"/>
</dbReference>